<gene>
    <name evidence="9" type="primary">ycjO_7</name>
    <name evidence="9" type="ORF">NCTC10138_01616</name>
</gene>
<proteinExistence type="inferred from homology"/>
<dbReference type="GO" id="GO:0055085">
    <property type="term" value="P:transmembrane transport"/>
    <property type="evidence" value="ECO:0007669"/>
    <property type="project" value="InterPro"/>
</dbReference>
<dbReference type="GO" id="GO:0005886">
    <property type="term" value="C:plasma membrane"/>
    <property type="evidence" value="ECO:0007669"/>
    <property type="project" value="UniProtKB-SubCell"/>
</dbReference>
<dbReference type="InterPro" id="IPR035906">
    <property type="entry name" value="MetI-like_sf"/>
</dbReference>
<dbReference type="InterPro" id="IPR000515">
    <property type="entry name" value="MetI-like"/>
</dbReference>
<feature type="transmembrane region" description="Helical" evidence="7">
    <location>
        <begin position="237"/>
        <end position="255"/>
    </location>
</feature>
<feature type="transmembrane region" description="Helical" evidence="7">
    <location>
        <begin position="188"/>
        <end position="209"/>
    </location>
</feature>
<evidence type="ECO:0000256" key="5">
    <source>
        <dbReference type="ARBA" id="ARBA00022989"/>
    </source>
</evidence>
<keyword evidence="6 7" id="KW-0472">Membrane</keyword>
<feature type="transmembrane region" description="Helical" evidence="7">
    <location>
        <begin position="128"/>
        <end position="154"/>
    </location>
</feature>
<evidence type="ECO:0000313" key="9">
    <source>
        <dbReference type="EMBL" id="VEU81218.1"/>
    </source>
</evidence>
<dbReference type="PANTHER" id="PTHR43005">
    <property type="entry name" value="BLR7065 PROTEIN"/>
    <property type="match status" value="1"/>
</dbReference>
<keyword evidence="2 7" id="KW-0813">Transport</keyword>
<dbReference type="Gene3D" id="1.10.3720.10">
    <property type="entry name" value="MetI-like"/>
    <property type="match status" value="1"/>
</dbReference>
<sequence>MGILLSFTYFNLLESPSFVGFGNYISLFTSDDVFMQQVIPNTVKFAIIVGPIGYMLGFFLAWLLAQIPSKPRTVLALVIYSPSMTAGIAMSVMWKIIFSGDESGYLNAILLNFNLIEQPIQWLTNPQYLMTIMIVVTLWSSMGIGFLAMLAGVLNINQELYEAAYIDGMKNKWQEMFYITIPSMKPQMLFGAVMSLISTFNAGAIGVQLSGQNPTPQNAGQLIVTHIDDYGFIRFDMGYAATVSVVLLVMVYLFSRVATKLFGEKE</sequence>
<dbReference type="Proteomes" id="UP000289841">
    <property type="component" value="Chromosome"/>
</dbReference>
<comment type="subcellular location">
    <subcellularLocation>
        <location evidence="1 7">Cell membrane</location>
        <topology evidence="1 7">Multi-pass membrane protein</topology>
    </subcellularLocation>
</comment>
<dbReference type="KEGG" id="aaxa:NCTC10138_01616"/>
<accession>A0A449BFL3</accession>
<organism evidence="9 10">
    <name type="scientific">Haploplasma axanthum</name>
    <name type="common">Acholeplasma axanthum</name>
    <dbReference type="NCBI Taxonomy" id="29552"/>
    <lineage>
        <taxon>Bacteria</taxon>
        <taxon>Bacillati</taxon>
        <taxon>Mycoplasmatota</taxon>
        <taxon>Mollicutes</taxon>
        <taxon>Acholeplasmatales</taxon>
        <taxon>Acholeplasmataceae</taxon>
        <taxon>Haploplasma</taxon>
    </lineage>
</organism>
<comment type="similarity">
    <text evidence="7">Belongs to the binding-protein-dependent transport system permease family.</text>
</comment>
<dbReference type="PROSITE" id="PS50928">
    <property type="entry name" value="ABC_TM1"/>
    <property type="match status" value="1"/>
</dbReference>
<dbReference type="Pfam" id="PF00528">
    <property type="entry name" value="BPD_transp_1"/>
    <property type="match status" value="1"/>
</dbReference>
<evidence type="ECO:0000256" key="1">
    <source>
        <dbReference type="ARBA" id="ARBA00004651"/>
    </source>
</evidence>
<feature type="domain" description="ABC transmembrane type-1" evidence="8">
    <location>
        <begin position="39"/>
        <end position="258"/>
    </location>
</feature>
<evidence type="ECO:0000256" key="6">
    <source>
        <dbReference type="ARBA" id="ARBA00023136"/>
    </source>
</evidence>
<evidence type="ECO:0000256" key="7">
    <source>
        <dbReference type="RuleBase" id="RU363032"/>
    </source>
</evidence>
<reference evidence="9 10" key="1">
    <citation type="submission" date="2019-01" db="EMBL/GenBank/DDBJ databases">
        <authorList>
            <consortium name="Pathogen Informatics"/>
        </authorList>
    </citation>
    <scope>NUCLEOTIDE SEQUENCE [LARGE SCALE GENOMIC DNA]</scope>
    <source>
        <strain evidence="9 10">NCTC10138</strain>
    </source>
</reference>
<dbReference type="SUPFAM" id="SSF161098">
    <property type="entry name" value="MetI-like"/>
    <property type="match status" value="1"/>
</dbReference>
<dbReference type="EMBL" id="LR215048">
    <property type="protein sequence ID" value="VEU81218.1"/>
    <property type="molecule type" value="Genomic_DNA"/>
</dbReference>
<feature type="transmembrane region" description="Helical" evidence="7">
    <location>
        <begin position="45"/>
        <end position="65"/>
    </location>
</feature>
<evidence type="ECO:0000313" key="10">
    <source>
        <dbReference type="Proteomes" id="UP000289841"/>
    </source>
</evidence>
<keyword evidence="5 7" id="KW-1133">Transmembrane helix</keyword>
<evidence type="ECO:0000256" key="4">
    <source>
        <dbReference type="ARBA" id="ARBA00022692"/>
    </source>
</evidence>
<keyword evidence="3" id="KW-1003">Cell membrane</keyword>
<dbReference type="STRING" id="1278311.GCA_000428705_00591"/>
<keyword evidence="4 7" id="KW-0812">Transmembrane</keyword>
<dbReference type="AlphaFoldDB" id="A0A449BFL3"/>
<feature type="transmembrane region" description="Helical" evidence="7">
    <location>
        <begin position="77"/>
        <end position="97"/>
    </location>
</feature>
<evidence type="ECO:0000259" key="8">
    <source>
        <dbReference type="PROSITE" id="PS50928"/>
    </source>
</evidence>
<dbReference type="CDD" id="cd06261">
    <property type="entry name" value="TM_PBP2"/>
    <property type="match status" value="1"/>
</dbReference>
<evidence type="ECO:0000256" key="2">
    <source>
        <dbReference type="ARBA" id="ARBA00022448"/>
    </source>
</evidence>
<name>A0A449BFL3_HAPAX</name>
<evidence type="ECO:0000256" key="3">
    <source>
        <dbReference type="ARBA" id="ARBA00022475"/>
    </source>
</evidence>
<protein>
    <submittedName>
        <fullName evidence="9">Inner membrane ABC transporter permease protein ycjO</fullName>
    </submittedName>
</protein>
<keyword evidence="10" id="KW-1185">Reference proteome</keyword>
<dbReference type="PANTHER" id="PTHR43005:SF1">
    <property type="entry name" value="SPERMIDINE_PUTRESCINE TRANSPORT SYSTEM PERMEASE PROTEIN"/>
    <property type="match status" value="1"/>
</dbReference>